<feature type="compositionally biased region" description="Basic and acidic residues" evidence="1">
    <location>
        <begin position="319"/>
        <end position="330"/>
    </location>
</feature>
<evidence type="ECO:0000259" key="2">
    <source>
        <dbReference type="Pfam" id="PF24756"/>
    </source>
</evidence>
<dbReference type="PANTHER" id="PTHR46524:SF7">
    <property type="entry name" value="CW-TYPE ZINC FINGER"/>
    <property type="match status" value="1"/>
</dbReference>
<reference evidence="3 4" key="1">
    <citation type="journal article" date="2019" name="Plant Biotechnol. J.">
        <title>The red bayberry genome and genetic basis of sex determination.</title>
        <authorList>
            <person name="Jia H.M."/>
            <person name="Jia H.J."/>
            <person name="Cai Q.L."/>
            <person name="Wang Y."/>
            <person name="Zhao H.B."/>
            <person name="Yang W.F."/>
            <person name="Wang G.Y."/>
            <person name="Li Y.H."/>
            <person name="Zhan D.L."/>
            <person name="Shen Y.T."/>
            <person name="Niu Q.F."/>
            <person name="Chang L."/>
            <person name="Qiu J."/>
            <person name="Zhao L."/>
            <person name="Xie H.B."/>
            <person name="Fu W.Y."/>
            <person name="Jin J."/>
            <person name="Li X.W."/>
            <person name="Jiao Y."/>
            <person name="Zhou C.C."/>
            <person name="Tu T."/>
            <person name="Chai C.Y."/>
            <person name="Gao J.L."/>
            <person name="Fan L.J."/>
            <person name="van de Weg E."/>
            <person name="Wang J.Y."/>
            <person name="Gao Z.S."/>
        </authorList>
    </citation>
    <scope>NUCLEOTIDE SEQUENCE [LARGE SCALE GENOMIC DNA]</scope>
    <source>
        <tissue evidence="3">Leaves</tissue>
    </source>
</reference>
<evidence type="ECO:0000256" key="1">
    <source>
        <dbReference type="SAM" id="MobiDB-lite"/>
    </source>
</evidence>
<dbReference type="Proteomes" id="UP000516437">
    <property type="component" value="Unassembled WGS sequence"/>
</dbReference>
<feature type="region of interest" description="Disordered" evidence="1">
    <location>
        <begin position="308"/>
        <end position="330"/>
    </location>
</feature>
<gene>
    <name evidence="3" type="ORF">CJ030_MR0G003699</name>
</gene>
<accession>A0A6A1ULV1</accession>
<name>A0A6A1ULV1_9ROSI</name>
<keyword evidence="4" id="KW-1185">Reference proteome</keyword>
<sequence length="767" mass="84528">MHYTDAGQNPDGLLIKEVQTDIQKYNESCSIDVKAVSPEVLLPSVKRSRKQVQKTIAVEDHCKSSTAGKKIKLKDQKNTRIHLDDLPSDRHITKDELISKEDASGKECRKEKAIESKFPGEETRKACGEAEERSKVTKIFLSSRTNNPLDCNSPYKCGKTSTKDQPLGCCDEYNLSVGVICGNSSSGSDLGVGQPCIAATSSSSMISGTGKTEVNSPKFEGSPAESVCSSPLRISNQENLTGSLSLDDGDADTGLSLINSHGRYSVGEGDGERNPSELTRKEKAFSMIQHGSSVSPLFDKPKSLTVHSSKITNSNARSDGIDDDKQNNRHCYEPRANHHFHYMERVNNHCSPNKSLPEKCRNSSSSRAKKRQSTPIFDFDKSGIRTTELVNKQEELETVHYGSKVEKRIAYDAVEDPYWKRDTDCLKNGKSARQNLLQNQNDEKSSEQFPLERTGQVELVAGNQNGGDSAKGSQQHGKYNCQKGADQVHSRHPTCNREGIKDIVPASHGRKDESTYASNNALKEVKDLKHSADCLKVSGSRLESTEVCFHAALKFLHGAALLDPHNRKSAKYGDIMSTAAYNTTAKLCEFCTSEYERCKDMASATLAYKCMEVAYMRVIYSNHFIASSDRHELQTILQTVSPVESPSSCASDADDLNNQAMMDKVDMAKDGGSSNVTGNHVISARTHPSLLRLLNFAQDIDFAMEASRKSQIAFAATNDLLAETGKEECISPIKRVLNLSFHDIDELLRLVRLAMEALSRVDFLNAK</sequence>
<evidence type="ECO:0000313" key="3">
    <source>
        <dbReference type="EMBL" id="KAB1201464.1"/>
    </source>
</evidence>
<evidence type="ECO:0000313" key="4">
    <source>
        <dbReference type="Proteomes" id="UP000516437"/>
    </source>
</evidence>
<feature type="region of interest" description="Disordered" evidence="1">
    <location>
        <begin position="202"/>
        <end position="229"/>
    </location>
</feature>
<comment type="caution">
    <text evidence="3">The sequence shown here is derived from an EMBL/GenBank/DDBJ whole genome shotgun (WGS) entry which is preliminary data.</text>
</comment>
<feature type="compositionally biased region" description="Polar residues" evidence="1">
    <location>
        <begin position="308"/>
        <end position="317"/>
    </location>
</feature>
<dbReference type="InterPro" id="IPR055300">
    <property type="entry name" value="CWZF3/5/7"/>
</dbReference>
<dbReference type="AlphaFoldDB" id="A0A6A1ULV1"/>
<dbReference type="PANTHER" id="PTHR46524">
    <property type="entry name" value="CW-TYPE ZINC FINGER"/>
    <property type="match status" value="1"/>
</dbReference>
<organism evidence="3 4">
    <name type="scientific">Morella rubra</name>
    <name type="common">Chinese bayberry</name>
    <dbReference type="NCBI Taxonomy" id="262757"/>
    <lineage>
        <taxon>Eukaryota</taxon>
        <taxon>Viridiplantae</taxon>
        <taxon>Streptophyta</taxon>
        <taxon>Embryophyta</taxon>
        <taxon>Tracheophyta</taxon>
        <taxon>Spermatophyta</taxon>
        <taxon>Magnoliopsida</taxon>
        <taxon>eudicotyledons</taxon>
        <taxon>Gunneridae</taxon>
        <taxon>Pentapetalae</taxon>
        <taxon>rosids</taxon>
        <taxon>fabids</taxon>
        <taxon>Fagales</taxon>
        <taxon>Myricaceae</taxon>
        <taxon>Morella</taxon>
    </lineage>
</organism>
<dbReference type="EMBL" id="RXIC02000066">
    <property type="protein sequence ID" value="KAB1201464.1"/>
    <property type="molecule type" value="Genomic_DNA"/>
</dbReference>
<dbReference type="InterPro" id="IPR056406">
    <property type="entry name" value="THD_CWZF3/5/7"/>
</dbReference>
<protein>
    <recommendedName>
        <fullName evidence="2">CWZF3/5/7 THD domain-containing protein</fullName>
    </recommendedName>
</protein>
<feature type="region of interest" description="Disordered" evidence="1">
    <location>
        <begin position="352"/>
        <end position="374"/>
    </location>
</feature>
<dbReference type="OrthoDB" id="757982at2759"/>
<proteinExistence type="predicted"/>
<feature type="region of interest" description="Disordered" evidence="1">
    <location>
        <begin position="463"/>
        <end position="514"/>
    </location>
</feature>
<feature type="domain" description="CWZF3/5/7 THD" evidence="2">
    <location>
        <begin position="510"/>
        <end position="759"/>
    </location>
</feature>
<dbReference type="Pfam" id="PF24756">
    <property type="entry name" value="THD_CWZF3-5-7"/>
    <property type="match status" value="1"/>
</dbReference>
<feature type="compositionally biased region" description="Polar residues" evidence="1">
    <location>
        <begin position="463"/>
        <end position="477"/>
    </location>
</feature>
<feature type="compositionally biased region" description="Polar residues" evidence="1">
    <location>
        <begin position="202"/>
        <end position="215"/>
    </location>
</feature>